<dbReference type="Proteomes" id="UP000003438">
    <property type="component" value="Unassembled WGS sequence"/>
</dbReference>
<accession>D1PJA2</accession>
<name>D1PJA2_9FIRM</name>
<gene>
    <name evidence="1" type="ORF">SUBVAR_04422</name>
</gene>
<dbReference type="STRING" id="411471.SUBVAR_04422"/>
<keyword evidence="2" id="KW-1185">Reference proteome</keyword>
<comment type="caution">
    <text evidence="1">The sequence shown here is derived from an EMBL/GenBank/DDBJ whole genome shotgun (WGS) entry which is preliminary data.</text>
</comment>
<protein>
    <submittedName>
        <fullName evidence="1">Uncharacterized protein</fullName>
    </submittedName>
</protein>
<organism evidence="1 2">
    <name type="scientific">Subdoligranulum variabile DSM 15176</name>
    <dbReference type="NCBI Taxonomy" id="411471"/>
    <lineage>
        <taxon>Bacteria</taxon>
        <taxon>Bacillati</taxon>
        <taxon>Bacillota</taxon>
        <taxon>Clostridia</taxon>
        <taxon>Eubacteriales</taxon>
        <taxon>Oscillospiraceae</taxon>
        <taxon>Subdoligranulum</taxon>
    </lineage>
</organism>
<dbReference type="AlphaFoldDB" id="D1PJA2"/>
<dbReference type="EMBL" id="ACBY02000013">
    <property type="protein sequence ID" value="EFB77262.1"/>
    <property type="molecule type" value="Genomic_DNA"/>
</dbReference>
<sequence length="51" mass="5767">MQPPRVGVQKQNCPCTEGFLPCKGRYNDLWCHLACYAWHSHSVGNQHSPAL</sequence>
<proteinExistence type="predicted"/>
<evidence type="ECO:0000313" key="2">
    <source>
        <dbReference type="Proteomes" id="UP000003438"/>
    </source>
</evidence>
<reference evidence="1" key="1">
    <citation type="submission" date="2009-12" db="EMBL/GenBank/DDBJ databases">
        <authorList>
            <person name="Weinstock G."/>
            <person name="Sodergren E."/>
            <person name="Clifton S."/>
            <person name="Fulton L."/>
            <person name="Fulton B."/>
            <person name="Courtney L."/>
            <person name="Fronick C."/>
            <person name="Harrison M."/>
            <person name="Strong C."/>
            <person name="Farmer C."/>
            <person name="Delahaunty K."/>
            <person name="Markovic C."/>
            <person name="Hall O."/>
            <person name="Minx P."/>
            <person name="Tomlinson C."/>
            <person name="Mitreva M."/>
            <person name="Nelson J."/>
            <person name="Hou S."/>
            <person name="Wollam A."/>
            <person name="Pepin K.H."/>
            <person name="Johnson M."/>
            <person name="Bhonagiri V."/>
            <person name="Nash W.E."/>
            <person name="Warren W."/>
            <person name="Chinwalla A."/>
            <person name="Mardis E.R."/>
            <person name="Wilson R.K."/>
        </authorList>
    </citation>
    <scope>NUCLEOTIDE SEQUENCE [LARGE SCALE GENOMIC DNA]</scope>
    <source>
        <strain evidence="1">DSM 15176</strain>
    </source>
</reference>
<evidence type="ECO:0000313" key="1">
    <source>
        <dbReference type="EMBL" id="EFB77262.1"/>
    </source>
</evidence>
<dbReference type="HOGENOM" id="CLU_3104601_0_0_9"/>